<organism evidence="2 3">
    <name type="scientific">Planctopirus hydrillae</name>
    <dbReference type="NCBI Taxonomy" id="1841610"/>
    <lineage>
        <taxon>Bacteria</taxon>
        <taxon>Pseudomonadati</taxon>
        <taxon>Planctomycetota</taxon>
        <taxon>Planctomycetia</taxon>
        <taxon>Planctomycetales</taxon>
        <taxon>Planctomycetaceae</taxon>
        <taxon>Planctopirus</taxon>
    </lineage>
</organism>
<name>A0A1C3E457_9PLAN</name>
<keyword evidence="3" id="KW-1185">Reference proteome</keyword>
<proteinExistence type="predicted"/>
<dbReference type="STRING" id="1841610.A6X21_14305"/>
<evidence type="ECO:0000313" key="3">
    <source>
        <dbReference type="Proteomes" id="UP000094828"/>
    </source>
</evidence>
<accession>A0A1C3E457</accession>
<gene>
    <name evidence="2" type="ORF">A6X21_14305</name>
</gene>
<dbReference type="Proteomes" id="UP000094828">
    <property type="component" value="Unassembled WGS sequence"/>
</dbReference>
<sequence length="436" mass="48593">MSSIFLDRRCTRLLSVQLFRKSVCLLALMVMFRGLSLAAQEPEIRRPEYFDIKDLNFAVEKQLTRTMILSGQSLRETLLKIVENEKWSCWIDPEVDGTHQVELQALQNTTAEALQKLAEKTGLGILRIDTIVYVSSPENTPVVVTTAALRKLELHAQLIHWPAHRQQAWKSRHSLAWDDLTSMSELIEQAEQLWDVRIEGEIPHDLLPAGHLTNVLLADVLSLIAANSNQTFDVSSSGEACRFRPLQPDDLTIRVQFPDVPQDRLLKLAADLPHIKIVDQKPLVIVTGTEPDLRQLYWLTRGKSESSTTASQPKDSPPFHGLTTAVEPGISQGKKSSKKKTPENPTGLHPAKLKITLKPTQATRLAVLEQLSQSGMVIEYSEKDFIAQGLPLDQKIDVVAENMALDEFVKSLFPAGKVRLQVAAGKLILSPVVAQP</sequence>
<evidence type="ECO:0000313" key="2">
    <source>
        <dbReference type="EMBL" id="ODA28031.1"/>
    </source>
</evidence>
<comment type="caution">
    <text evidence="2">The sequence shown here is derived from an EMBL/GenBank/DDBJ whole genome shotgun (WGS) entry which is preliminary data.</text>
</comment>
<dbReference type="AlphaFoldDB" id="A0A1C3E457"/>
<dbReference type="EMBL" id="LYDR01000158">
    <property type="protein sequence ID" value="ODA28031.1"/>
    <property type="molecule type" value="Genomic_DNA"/>
</dbReference>
<protein>
    <submittedName>
        <fullName evidence="2">Uncharacterized protein</fullName>
    </submittedName>
</protein>
<reference evidence="2 3" key="1">
    <citation type="submission" date="2016-05" db="EMBL/GenBank/DDBJ databases">
        <title>Genomic and physiological characterization of Planctopirus sp. isolated from fresh water lake.</title>
        <authorList>
            <person name="Subhash Y."/>
            <person name="Ramana C."/>
        </authorList>
    </citation>
    <scope>NUCLEOTIDE SEQUENCE [LARGE SCALE GENOMIC DNA]</scope>
    <source>
        <strain evidence="2 3">JC280</strain>
    </source>
</reference>
<evidence type="ECO:0000256" key="1">
    <source>
        <dbReference type="SAM" id="MobiDB-lite"/>
    </source>
</evidence>
<feature type="region of interest" description="Disordered" evidence="1">
    <location>
        <begin position="304"/>
        <end position="350"/>
    </location>
</feature>
<feature type="compositionally biased region" description="Polar residues" evidence="1">
    <location>
        <begin position="305"/>
        <end position="314"/>
    </location>
</feature>